<gene>
    <name evidence="2" type="ORF">RO07_25605</name>
</gene>
<reference evidence="2" key="1">
    <citation type="submission" date="2016-11" db="EMBL/GenBank/DDBJ databases">
        <title>Complete Genome Sequencing of Pandoraea pulmonicola DSM 16583.</title>
        <authorList>
            <person name="Chan K.-G."/>
        </authorList>
    </citation>
    <scope>NUCLEOTIDE SEQUENCE</scope>
    <source>
        <strain evidence="2">DSM 16583</strain>
    </source>
</reference>
<sequence>MTSRSPVSCAELAPTGRCAAGAGVAAADDAVAAEVSAGEEEEAGEDTAEEATDDACDGTDLRGMSNLGDRRRLDA</sequence>
<proteinExistence type="predicted"/>
<feature type="compositionally biased region" description="Acidic residues" evidence="1">
    <location>
        <begin position="37"/>
        <end position="57"/>
    </location>
</feature>
<dbReference type="Proteomes" id="UP000035086">
    <property type="component" value="Chromosome"/>
</dbReference>
<dbReference type="EMBL" id="CP010310">
    <property type="protein sequence ID" value="APD13618.1"/>
    <property type="molecule type" value="Genomic_DNA"/>
</dbReference>
<feature type="region of interest" description="Disordered" evidence="1">
    <location>
        <begin position="31"/>
        <end position="75"/>
    </location>
</feature>
<accession>A0ABN4U7N6</accession>
<name>A0ABN4U7N6_PANPU</name>
<evidence type="ECO:0000313" key="3">
    <source>
        <dbReference type="Proteomes" id="UP000035086"/>
    </source>
</evidence>
<keyword evidence="3" id="KW-1185">Reference proteome</keyword>
<organism evidence="2 3">
    <name type="scientific">Pandoraea pulmonicola</name>
    <dbReference type="NCBI Taxonomy" id="93221"/>
    <lineage>
        <taxon>Bacteria</taxon>
        <taxon>Pseudomonadati</taxon>
        <taxon>Pseudomonadota</taxon>
        <taxon>Betaproteobacteria</taxon>
        <taxon>Burkholderiales</taxon>
        <taxon>Burkholderiaceae</taxon>
        <taxon>Pandoraea</taxon>
    </lineage>
</organism>
<evidence type="ECO:0000313" key="2">
    <source>
        <dbReference type="EMBL" id="APD13618.1"/>
    </source>
</evidence>
<evidence type="ECO:0000256" key="1">
    <source>
        <dbReference type="SAM" id="MobiDB-lite"/>
    </source>
</evidence>
<protein>
    <submittedName>
        <fullName evidence="2">Uncharacterized protein</fullName>
    </submittedName>
</protein>